<dbReference type="PANTHER" id="PTHR31118:SF12">
    <property type="entry name" value="CYCLASE-LIKE PROTEIN 2"/>
    <property type="match status" value="1"/>
</dbReference>
<dbReference type="Gene3D" id="3.50.30.50">
    <property type="entry name" value="Putative cyclase"/>
    <property type="match status" value="1"/>
</dbReference>
<evidence type="ECO:0000313" key="1">
    <source>
        <dbReference type="EMBL" id="SFD06048.1"/>
    </source>
</evidence>
<dbReference type="SUPFAM" id="SSF102198">
    <property type="entry name" value="Putative cyclase"/>
    <property type="match status" value="1"/>
</dbReference>
<proteinExistence type="predicted"/>
<protein>
    <submittedName>
        <fullName evidence="1">Arylformamidase</fullName>
    </submittedName>
</protein>
<sequence>MEKRIIDISQELFSCAVFPGDQPPVRKTAMSIKNGDICNLTELSLCAHNGTHVDAPYHFLADGITIDKISLDKFVGKCYVFHHDGDVTAEDAKTMLDRCDETCERLLIGGKCTVTAAAAKVFAAAGLKLIGNESQTVGPEDAPKEVHLVLLGAGVVLLEGIRLQGVAEGSYLLSAAPINLGGCDGAPCRAYLIEI</sequence>
<accession>A0A1I1PEK1</accession>
<dbReference type="Proteomes" id="UP000182192">
    <property type="component" value="Unassembled WGS sequence"/>
</dbReference>
<dbReference type="InterPro" id="IPR007325">
    <property type="entry name" value="KFase/CYL"/>
</dbReference>
<organism evidence="1 2">
    <name type="scientific">Ruminococcus albus</name>
    <dbReference type="NCBI Taxonomy" id="1264"/>
    <lineage>
        <taxon>Bacteria</taxon>
        <taxon>Bacillati</taxon>
        <taxon>Bacillota</taxon>
        <taxon>Clostridia</taxon>
        <taxon>Eubacteriales</taxon>
        <taxon>Oscillospiraceae</taxon>
        <taxon>Ruminococcus</taxon>
    </lineage>
</organism>
<evidence type="ECO:0000313" key="2">
    <source>
        <dbReference type="Proteomes" id="UP000182192"/>
    </source>
</evidence>
<dbReference type="Pfam" id="PF04199">
    <property type="entry name" value="Cyclase"/>
    <property type="match status" value="1"/>
</dbReference>
<dbReference type="InterPro" id="IPR037175">
    <property type="entry name" value="KFase_sf"/>
</dbReference>
<dbReference type="AlphaFoldDB" id="A0A1I1PEK1"/>
<name>A0A1I1PEK1_RUMAL</name>
<dbReference type="PANTHER" id="PTHR31118">
    <property type="entry name" value="CYCLASE-LIKE PROTEIN 2"/>
    <property type="match status" value="1"/>
</dbReference>
<dbReference type="RefSeq" id="WP_074962787.1">
    <property type="nucleotide sequence ID" value="NZ_FOKQ01000032.1"/>
</dbReference>
<dbReference type="GO" id="GO:0019441">
    <property type="term" value="P:L-tryptophan catabolic process to kynurenine"/>
    <property type="evidence" value="ECO:0007669"/>
    <property type="project" value="InterPro"/>
</dbReference>
<dbReference type="OrthoDB" id="9796085at2"/>
<reference evidence="1 2" key="1">
    <citation type="submission" date="2016-10" db="EMBL/GenBank/DDBJ databases">
        <authorList>
            <person name="de Groot N.N."/>
        </authorList>
    </citation>
    <scope>NUCLEOTIDE SEQUENCE [LARGE SCALE GENOMIC DNA]</scope>
    <source>
        <strain evidence="1 2">AR67</strain>
    </source>
</reference>
<dbReference type="EMBL" id="FOKQ01000032">
    <property type="protein sequence ID" value="SFD06048.1"/>
    <property type="molecule type" value="Genomic_DNA"/>
</dbReference>
<gene>
    <name evidence="1" type="ORF">SAMN02910406_02989</name>
</gene>
<dbReference type="GO" id="GO:0004061">
    <property type="term" value="F:arylformamidase activity"/>
    <property type="evidence" value="ECO:0007669"/>
    <property type="project" value="InterPro"/>
</dbReference>